<protein>
    <submittedName>
        <fullName evidence="1">Unannotated protein</fullName>
    </submittedName>
</protein>
<name>A0A6J6CDG9_9ZZZZ</name>
<dbReference type="AlphaFoldDB" id="A0A6J6CDG9"/>
<dbReference type="PROSITE" id="PS51257">
    <property type="entry name" value="PROKAR_LIPOPROTEIN"/>
    <property type="match status" value="1"/>
</dbReference>
<reference evidence="1" key="1">
    <citation type="submission" date="2020-05" db="EMBL/GenBank/DDBJ databases">
        <authorList>
            <person name="Chiriac C."/>
            <person name="Salcher M."/>
            <person name="Ghai R."/>
            <person name="Kavagutti S V."/>
        </authorList>
    </citation>
    <scope>NUCLEOTIDE SEQUENCE</scope>
</reference>
<gene>
    <name evidence="1" type="ORF">UFOPK1505_00634</name>
</gene>
<proteinExistence type="predicted"/>
<evidence type="ECO:0000313" key="1">
    <source>
        <dbReference type="EMBL" id="CAB4548078.1"/>
    </source>
</evidence>
<dbReference type="EMBL" id="CAEZSS010000114">
    <property type="protein sequence ID" value="CAB4548078.1"/>
    <property type="molecule type" value="Genomic_DNA"/>
</dbReference>
<accession>A0A6J6CDG9</accession>
<sequence length="72" mass="7809">MKPAKVTLALSALFLLSGCSSDDNKDSVELVEYNNCLQTETDKLLDETGSNLDYARGEALKVCESIKPITTP</sequence>
<organism evidence="1">
    <name type="scientific">freshwater metagenome</name>
    <dbReference type="NCBI Taxonomy" id="449393"/>
    <lineage>
        <taxon>unclassified sequences</taxon>
        <taxon>metagenomes</taxon>
        <taxon>ecological metagenomes</taxon>
    </lineage>
</organism>